<dbReference type="GO" id="GO:0005525">
    <property type="term" value="F:GTP binding"/>
    <property type="evidence" value="ECO:0007669"/>
    <property type="project" value="UniProtKB-UniRule"/>
</dbReference>
<dbReference type="Gene3D" id="3.40.50.300">
    <property type="entry name" value="P-loop containing nucleotide triphosphate hydrolases"/>
    <property type="match status" value="1"/>
</dbReference>
<protein>
    <recommendedName>
        <fullName evidence="3">GTPase Era, mitochondrial</fullName>
    </recommendedName>
    <alternativeName>
        <fullName evidence="9">ERA-like protein 1</fullName>
    </alternativeName>
</protein>
<dbReference type="SUPFAM" id="SSF52540">
    <property type="entry name" value="P-loop containing nucleoside triphosphate hydrolases"/>
    <property type="match status" value="1"/>
</dbReference>
<keyword evidence="4" id="KW-0805">Transcription regulation</keyword>
<dbReference type="GO" id="GO:0045893">
    <property type="term" value="P:positive regulation of DNA-templated transcription"/>
    <property type="evidence" value="ECO:0007669"/>
    <property type="project" value="InterPro"/>
</dbReference>
<organism evidence="15 16">
    <name type="scientific">Cirrhinus molitorella</name>
    <name type="common">mud carp</name>
    <dbReference type="NCBI Taxonomy" id="172907"/>
    <lineage>
        <taxon>Eukaryota</taxon>
        <taxon>Metazoa</taxon>
        <taxon>Chordata</taxon>
        <taxon>Craniata</taxon>
        <taxon>Vertebrata</taxon>
        <taxon>Euteleostomi</taxon>
        <taxon>Actinopterygii</taxon>
        <taxon>Neopterygii</taxon>
        <taxon>Teleostei</taxon>
        <taxon>Ostariophysi</taxon>
        <taxon>Cypriniformes</taxon>
        <taxon>Cyprinidae</taxon>
        <taxon>Labeoninae</taxon>
        <taxon>Labeonini</taxon>
        <taxon>Cirrhinus</taxon>
    </lineage>
</organism>
<dbReference type="InterPro" id="IPR018186">
    <property type="entry name" value="TF_T-box_CS"/>
</dbReference>
<name>A0AA88Q421_9TELE</name>
<dbReference type="GO" id="GO:0009653">
    <property type="term" value="P:anatomical structure morphogenesis"/>
    <property type="evidence" value="ECO:0007669"/>
    <property type="project" value="UniProtKB-ARBA"/>
</dbReference>
<dbReference type="GO" id="GO:0000028">
    <property type="term" value="P:ribosomal small subunit assembly"/>
    <property type="evidence" value="ECO:0007669"/>
    <property type="project" value="TreeGrafter"/>
</dbReference>
<dbReference type="GO" id="GO:0060429">
    <property type="term" value="P:epithelium development"/>
    <property type="evidence" value="ECO:0007669"/>
    <property type="project" value="UniProtKB-ARBA"/>
</dbReference>
<dbReference type="PRINTS" id="PR00937">
    <property type="entry name" value="TBOX"/>
</dbReference>
<dbReference type="NCBIfam" id="TIGR00231">
    <property type="entry name" value="small_GTP"/>
    <property type="match status" value="1"/>
</dbReference>
<dbReference type="GO" id="GO:0005634">
    <property type="term" value="C:nucleus"/>
    <property type="evidence" value="ECO:0007669"/>
    <property type="project" value="UniProtKB-SubCell"/>
</dbReference>
<dbReference type="InterPro" id="IPR027417">
    <property type="entry name" value="P-loop_NTPase"/>
</dbReference>
<evidence type="ECO:0000256" key="6">
    <source>
        <dbReference type="ARBA" id="ARBA00023163"/>
    </source>
</evidence>
<dbReference type="PROSITE" id="PS50252">
    <property type="entry name" value="TBOX_3"/>
    <property type="match status" value="1"/>
</dbReference>
<dbReference type="HAMAP" id="MF_00367">
    <property type="entry name" value="GTPase_Era"/>
    <property type="match status" value="1"/>
</dbReference>
<feature type="region of interest" description="Disordered" evidence="12">
    <location>
        <begin position="624"/>
        <end position="674"/>
    </location>
</feature>
<keyword evidence="5 10" id="KW-0238">DNA-binding</keyword>
<dbReference type="EMBL" id="JAUYZG010000003">
    <property type="protein sequence ID" value="KAK2911809.1"/>
    <property type="molecule type" value="Genomic_DNA"/>
</dbReference>
<feature type="domain" description="T-box" evidence="13">
    <location>
        <begin position="450"/>
        <end position="629"/>
    </location>
</feature>
<accession>A0AA88Q421</accession>
<dbReference type="Pfam" id="PF00907">
    <property type="entry name" value="T-box"/>
    <property type="match status" value="1"/>
</dbReference>
<comment type="subcellular location">
    <subcellularLocation>
        <location evidence="1 10">Nucleus</location>
    </subcellularLocation>
</comment>
<feature type="compositionally biased region" description="Basic and acidic residues" evidence="12">
    <location>
        <begin position="274"/>
        <end position="291"/>
    </location>
</feature>
<feature type="region of interest" description="Disordered" evidence="12">
    <location>
        <begin position="274"/>
        <end position="304"/>
    </location>
</feature>
<dbReference type="PANTHER" id="PTHR42698">
    <property type="entry name" value="GTPASE ERA"/>
    <property type="match status" value="1"/>
</dbReference>
<feature type="region of interest" description="G1" evidence="11">
    <location>
        <begin position="117"/>
        <end position="124"/>
    </location>
</feature>
<comment type="similarity">
    <text evidence="2 11">Belongs to the TRAFAC class TrmE-Era-EngA-EngB-Septin-like GTPase superfamily. Era GTPase family.</text>
</comment>
<dbReference type="FunFam" id="2.60.40.820:FF:000007">
    <property type="entry name" value="T-box transcription factor"/>
    <property type="match status" value="1"/>
</dbReference>
<evidence type="ECO:0000256" key="1">
    <source>
        <dbReference type="ARBA" id="ARBA00004123"/>
    </source>
</evidence>
<dbReference type="Gene3D" id="2.60.40.820">
    <property type="entry name" value="Transcription factor, T-box"/>
    <property type="match status" value="1"/>
</dbReference>
<dbReference type="AlphaFoldDB" id="A0AA88Q421"/>
<evidence type="ECO:0000256" key="9">
    <source>
        <dbReference type="ARBA" id="ARBA00030975"/>
    </source>
</evidence>
<dbReference type="CDD" id="cd22534">
    <property type="entry name" value="KH-II_Era"/>
    <property type="match status" value="1"/>
</dbReference>
<evidence type="ECO:0000313" key="15">
    <source>
        <dbReference type="EMBL" id="KAK2911809.1"/>
    </source>
</evidence>
<feature type="region of interest" description="G2" evidence="11">
    <location>
        <begin position="143"/>
        <end position="147"/>
    </location>
</feature>
<proteinExistence type="inferred from homology"/>
<keyword evidence="11" id="KW-0342">GTP-binding</keyword>
<evidence type="ECO:0000313" key="16">
    <source>
        <dbReference type="Proteomes" id="UP001187343"/>
    </source>
</evidence>
<dbReference type="Pfam" id="PF01926">
    <property type="entry name" value="MMR_HSR1"/>
    <property type="match status" value="1"/>
</dbReference>
<comment type="function">
    <text evidence="8">Probable GTPase that plays a role in the mitochondrial ribosomal small subunit assembly. Specifically binds the 12S mitochondrial rRNA (12S mt-rRNA) to a 33 nucleotide section delineating the 3' terminal stem-loop region. May act as a chaperone that protects the 12S mt-rRNA on the 28S mitoribosomal subunit during ribosomal small subunit assembly.</text>
</comment>
<evidence type="ECO:0000256" key="11">
    <source>
        <dbReference type="PROSITE-ProRule" id="PRU01050"/>
    </source>
</evidence>
<dbReference type="Proteomes" id="UP001187343">
    <property type="component" value="Unassembled WGS sequence"/>
</dbReference>
<evidence type="ECO:0000256" key="10">
    <source>
        <dbReference type="PROSITE-ProRule" id="PRU00201"/>
    </source>
</evidence>
<dbReference type="GO" id="GO:0003700">
    <property type="term" value="F:DNA-binding transcription factor activity"/>
    <property type="evidence" value="ECO:0007669"/>
    <property type="project" value="InterPro"/>
</dbReference>
<evidence type="ECO:0000256" key="5">
    <source>
        <dbReference type="ARBA" id="ARBA00023125"/>
    </source>
</evidence>
<evidence type="ECO:0000259" key="13">
    <source>
        <dbReference type="PROSITE" id="PS50252"/>
    </source>
</evidence>
<feature type="region of interest" description="G5" evidence="11">
    <location>
        <begin position="327"/>
        <end position="329"/>
    </location>
</feature>
<keyword evidence="16" id="KW-1185">Reference proteome</keyword>
<feature type="domain" description="Era-type G" evidence="14">
    <location>
        <begin position="109"/>
        <end position="349"/>
    </location>
</feature>
<dbReference type="GO" id="GO:0019843">
    <property type="term" value="F:rRNA binding"/>
    <property type="evidence" value="ECO:0007669"/>
    <property type="project" value="TreeGrafter"/>
</dbReference>
<dbReference type="SUPFAM" id="SSF49417">
    <property type="entry name" value="p53-like transcription factors"/>
    <property type="match status" value="1"/>
</dbReference>
<feature type="compositionally biased region" description="Basic and acidic residues" evidence="12">
    <location>
        <begin position="626"/>
        <end position="643"/>
    </location>
</feature>
<dbReference type="SMART" id="SM00425">
    <property type="entry name" value="TBOX"/>
    <property type="match status" value="1"/>
</dbReference>
<keyword evidence="6" id="KW-0804">Transcription</keyword>
<dbReference type="PROSITE" id="PS01283">
    <property type="entry name" value="TBOX_1"/>
    <property type="match status" value="1"/>
</dbReference>
<dbReference type="CDD" id="cd20190">
    <property type="entry name" value="T-box_TBX6_VegT-like"/>
    <property type="match status" value="1"/>
</dbReference>
<evidence type="ECO:0000256" key="3">
    <source>
        <dbReference type="ARBA" id="ARBA00019149"/>
    </source>
</evidence>
<keyword evidence="7 10" id="KW-0539">Nucleus</keyword>
<dbReference type="InterPro" id="IPR030388">
    <property type="entry name" value="G_ERA_dom"/>
</dbReference>
<evidence type="ECO:0000256" key="8">
    <source>
        <dbReference type="ARBA" id="ARBA00025227"/>
    </source>
</evidence>
<keyword evidence="11" id="KW-0547">Nucleotide-binding</keyword>
<dbReference type="InterPro" id="IPR008967">
    <property type="entry name" value="p53-like_TF_DNA-bd_sf"/>
</dbReference>
<comment type="caution">
    <text evidence="15">The sequence shown here is derived from an EMBL/GenBank/DDBJ whole genome shotgun (WGS) entry which is preliminary data.</text>
</comment>
<evidence type="ECO:0000259" key="14">
    <source>
        <dbReference type="PROSITE" id="PS51713"/>
    </source>
</evidence>
<feature type="region of interest" description="G3" evidence="11">
    <location>
        <begin position="164"/>
        <end position="167"/>
    </location>
</feature>
<feature type="compositionally biased region" description="Polar residues" evidence="12">
    <location>
        <begin position="756"/>
        <end position="767"/>
    </location>
</feature>
<dbReference type="InterPro" id="IPR046360">
    <property type="entry name" value="T-box_DNA-bd"/>
</dbReference>
<dbReference type="PROSITE" id="PS51713">
    <property type="entry name" value="G_ERA"/>
    <property type="match status" value="1"/>
</dbReference>
<sequence>MTLRLCEAFLRRSLRFSAIRKLTAASEYAPLSLRVSGCSVFGPQTVRKCLLHCTPASLVSSGAFLDKLQKGRAVVSDEGLCHHPVSVPSDSSHQFSLLLKDPDQPENAKSLKVAIVGAPNAGKSTLTNQLLGRKLFAVSEKVHTTRSRAVGVLTENDTQVILLDTPGLTTPVKAKRHHLEQSLVEDPFESIKEADLVVVLVDMSDKWTRSKLDYEVLKCLALNSDVPAILVLNKVDLLKNKTLLLDITAELTEGVVNGKKIRIRGAEKPCEKLAAKPLSRHAEKPQSESMKDWASQEGQKKNRLSQEELKALKSRRGWPLFKDVFMLSSIDREDVETLKRYLFEGAKPGQWQYHSEVLTDQGPEDVCINTIREKLLKYLPKEVPYSMTQQIEIWKESDDGVLDISIKLYVKKDTHMKMVIGSGDRIQHGLNSRMNSSEAELTSLPVHVSLQDRELWDKFSNIGTEMLITKSGRRMFPSCKVTVTGLNPKVKYVVIMDMVPFDNHKYKWNKDRWEVNGSTDPHLPNRFFIHPDSPAPGEKWMQYPISFHKLKLTNNTLNSNGLVVLHSMHKYQPRLHIVQSPDPCNPHNSGSYLRFTFPEAAFIAVTAYQNQEITKLKIDNNPFAKGFRDNGLNRKRFRDKESQESQDSDGQVKQNLTPNEHVGQSQRDEDVDVTVSSSVDCSRTLISSEASSVTPNPFISAFTNPSAAGGPSPHQTHSILSLNNRHLNSPREARPSSLHSLCAALPMAQSSCVQSSTADLSRLPSQISSPLNPQQHHHHHSSPASQTPGRSIIQLQPYFRTPPHPSRQCPDMELPLPLPPKLSRMQLPESALRNLEMTPVSDYVNPRPLTNILNRIHFRALASGPTGKVLQNPPQPEQYFCGSERELRPQIYPAEYIDQQFTLNSMLNSQTEHRSQMDYVNARPLTEYYCEQQTGK</sequence>
<gene>
    <name evidence="15" type="ORF">Q8A67_003942</name>
</gene>
<evidence type="ECO:0000256" key="2">
    <source>
        <dbReference type="ARBA" id="ARBA00007921"/>
    </source>
</evidence>
<feature type="DNA-binding region" description="T-box" evidence="10">
    <location>
        <begin position="455"/>
        <end position="629"/>
    </location>
</feature>
<dbReference type="FunFam" id="3.40.50.300:FF:002220">
    <property type="entry name" value="GTPase Era, mitochondrial"/>
    <property type="match status" value="1"/>
</dbReference>
<dbReference type="GO" id="GO:0043024">
    <property type="term" value="F:ribosomal small subunit binding"/>
    <property type="evidence" value="ECO:0007669"/>
    <property type="project" value="TreeGrafter"/>
</dbReference>
<feature type="region of interest" description="G4" evidence="11">
    <location>
        <begin position="233"/>
        <end position="236"/>
    </location>
</feature>
<dbReference type="GO" id="GO:0003677">
    <property type="term" value="F:DNA binding"/>
    <property type="evidence" value="ECO:0007669"/>
    <property type="project" value="UniProtKB-UniRule"/>
</dbReference>
<evidence type="ECO:0000256" key="4">
    <source>
        <dbReference type="ARBA" id="ARBA00023015"/>
    </source>
</evidence>
<feature type="region of interest" description="Disordered" evidence="12">
    <location>
        <begin position="756"/>
        <end position="789"/>
    </location>
</feature>
<dbReference type="InterPro" id="IPR006073">
    <property type="entry name" value="GTP-bd"/>
</dbReference>
<dbReference type="CDD" id="cd04163">
    <property type="entry name" value="Era"/>
    <property type="match status" value="1"/>
</dbReference>
<dbReference type="PROSITE" id="PS01264">
    <property type="entry name" value="TBOX_2"/>
    <property type="match status" value="1"/>
</dbReference>
<evidence type="ECO:0000256" key="12">
    <source>
        <dbReference type="SAM" id="MobiDB-lite"/>
    </source>
</evidence>
<dbReference type="PANTHER" id="PTHR42698:SF1">
    <property type="entry name" value="GTPASE ERA, MITOCHONDRIAL"/>
    <property type="match status" value="1"/>
</dbReference>
<dbReference type="GO" id="GO:0005759">
    <property type="term" value="C:mitochondrial matrix"/>
    <property type="evidence" value="ECO:0007669"/>
    <property type="project" value="TreeGrafter"/>
</dbReference>
<dbReference type="InterPro" id="IPR036960">
    <property type="entry name" value="T-box_sf"/>
</dbReference>
<dbReference type="InterPro" id="IPR005225">
    <property type="entry name" value="Small_GTP-bd"/>
</dbReference>
<feature type="compositionally biased region" description="Polar residues" evidence="12">
    <location>
        <begin position="648"/>
        <end position="665"/>
    </location>
</feature>
<evidence type="ECO:0000256" key="7">
    <source>
        <dbReference type="ARBA" id="ARBA00023242"/>
    </source>
</evidence>
<reference evidence="15" key="1">
    <citation type="submission" date="2023-08" db="EMBL/GenBank/DDBJ databases">
        <title>Chromosome-level Genome Assembly of mud carp (Cirrhinus molitorella).</title>
        <authorList>
            <person name="Liu H."/>
        </authorList>
    </citation>
    <scope>NUCLEOTIDE SEQUENCE</scope>
    <source>
        <strain evidence="15">Prfri</strain>
        <tissue evidence="15">Muscle</tissue>
    </source>
</reference>
<dbReference type="InterPro" id="IPR005662">
    <property type="entry name" value="GTPase_Era-like"/>
</dbReference>